<organism evidence="2 4">
    <name type="scientific">Pseudodesulfovibrio indicus</name>
    <dbReference type="NCBI Taxonomy" id="1716143"/>
    <lineage>
        <taxon>Bacteria</taxon>
        <taxon>Pseudomonadati</taxon>
        <taxon>Thermodesulfobacteriota</taxon>
        <taxon>Desulfovibrionia</taxon>
        <taxon>Desulfovibrionales</taxon>
        <taxon>Desulfovibrionaceae</taxon>
    </lineage>
</organism>
<evidence type="ECO:0000313" key="1">
    <source>
        <dbReference type="EMBL" id="AMK11013.1"/>
    </source>
</evidence>
<dbReference type="EMBL" id="SOBK01000001">
    <property type="protein sequence ID" value="TDT92016.1"/>
    <property type="molecule type" value="Genomic_DNA"/>
</dbReference>
<reference evidence="1 3" key="1">
    <citation type="journal article" date="2016" name="Front. Microbiol.">
        <title>Genome Sequence of the Piezophilic, Mesophilic Sulfate-Reducing Bacterium Desulfovibrio indicus J2T.</title>
        <authorList>
            <person name="Cao J."/>
            <person name="Maignien L."/>
            <person name="Shao Z."/>
            <person name="Alain K."/>
            <person name="Jebbar M."/>
        </authorList>
    </citation>
    <scope>NUCLEOTIDE SEQUENCE [LARGE SCALE GENOMIC DNA]</scope>
    <source>
        <strain evidence="1 3">J2</strain>
    </source>
</reference>
<evidence type="ECO:0000313" key="4">
    <source>
        <dbReference type="Proteomes" id="UP000295506"/>
    </source>
</evidence>
<dbReference type="Proteomes" id="UP000295506">
    <property type="component" value="Unassembled WGS sequence"/>
</dbReference>
<dbReference type="Pfam" id="PF12977">
    <property type="entry name" value="DUF3861"/>
    <property type="match status" value="1"/>
</dbReference>
<sequence>MKRHQYRITVEPMESTGSAPLSFEVNSYDDILMIIDRIRLRKDIAPGSAEALGLGLKLFGNELLQQKNNPLFAPLFPCFHEFMKLLKESQP</sequence>
<proteinExistence type="predicted"/>
<gene>
    <name evidence="1" type="ORF">AWY79_07755</name>
    <name evidence="2" type="ORF">EDC59_101420</name>
</gene>
<protein>
    <submittedName>
        <fullName evidence="2">Uncharacterized protein DUF3861</fullName>
    </submittedName>
</protein>
<dbReference type="Proteomes" id="UP000055611">
    <property type="component" value="Chromosome"/>
</dbReference>
<dbReference type="EMBL" id="CP014206">
    <property type="protein sequence ID" value="AMK11013.1"/>
    <property type="molecule type" value="Genomic_DNA"/>
</dbReference>
<dbReference type="RefSeq" id="WP_066802179.1">
    <property type="nucleotide sequence ID" value="NZ_CP014206.1"/>
</dbReference>
<dbReference type="KEGG" id="dej:AWY79_07755"/>
<name>A0A126QLS5_9BACT</name>
<dbReference type="OrthoDB" id="119700at2"/>
<dbReference type="AlphaFoldDB" id="A0A126QLS5"/>
<reference evidence="2 4" key="2">
    <citation type="submission" date="2019-03" db="EMBL/GenBank/DDBJ databases">
        <title>Genomic Encyclopedia of Type Strains, Phase IV (KMG-IV): sequencing the most valuable type-strain genomes for metagenomic binning, comparative biology and taxonomic classification.</title>
        <authorList>
            <person name="Goeker M."/>
        </authorList>
    </citation>
    <scope>NUCLEOTIDE SEQUENCE [LARGE SCALE GENOMIC DNA]</scope>
    <source>
        <strain evidence="2 4">DSM 101483</strain>
    </source>
</reference>
<evidence type="ECO:0000313" key="2">
    <source>
        <dbReference type="EMBL" id="TDT92016.1"/>
    </source>
</evidence>
<dbReference type="InterPro" id="IPR024476">
    <property type="entry name" value="DUF3861"/>
</dbReference>
<dbReference type="InterPro" id="IPR038194">
    <property type="entry name" value="DUF3861_sf"/>
</dbReference>
<dbReference type="Gene3D" id="3.10.20.850">
    <property type="entry name" value="Protein of unknown function DUF3861"/>
    <property type="match status" value="1"/>
</dbReference>
<accession>A0A126QLS5</accession>
<evidence type="ECO:0000313" key="3">
    <source>
        <dbReference type="Proteomes" id="UP000055611"/>
    </source>
</evidence>
<keyword evidence="3" id="KW-1185">Reference proteome</keyword>